<evidence type="ECO:0000256" key="6">
    <source>
        <dbReference type="SAM" id="Phobius"/>
    </source>
</evidence>
<dbReference type="GO" id="GO:0016020">
    <property type="term" value="C:membrane"/>
    <property type="evidence" value="ECO:0007669"/>
    <property type="project" value="UniProtKB-SubCell"/>
</dbReference>
<gene>
    <name evidence="7" type="ORF">N8I77_012105</name>
</gene>
<keyword evidence="2 6" id="KW-0812">Transmembrane</keyword>
<accession>A0AAD9S426</accession>
<proteinExistence type="predicted"/>
<dbReference type="PANTHER" id="PTHR30249:SF0">
    <property type="entry name" value="PLASTIDAL GLYCOLATE_GLYCERATE TRANSLOCATOR 1, CHLOROPLASTIC"/>
    <property type="match status" value="1"/>
</dbReference>
<feature type="transmembrane region" description="Helical" evidence="6">
    <location>
        <begin position="247"/>
        <end position="266"/>
    </location>
</feature>
<dbReference type="InterPro" id="IPR007300">
    <property type="entry name" value="CidB/LrgB"/>
</dbReference>
<name>A0AAD9S426_PHOAM</name>
<feature type="transmembrane region" description="Helical" evidence="6">
    <location>
        <begin position="113"/>
        <end position="136"/>
    </location>
</feature>
<evidence type="ECO:0000256" key="5">
    <source>
        <dbReference type="SAM" id="MobiDB-lite"/>
    </source>
</evidence>
<dbReference type="EMBL" id="JAUJFL010000008">
    <property type="protein sequence ID" value="KAK2598715.1"/>
    <property type="molecule type" value="Genomic_DNA"/>
</dbReference>
<feature type="compositionally biased region" description="Polar residues" evidence="5">
    <location>
        <begin position="150"/>
        <end position="192"/>
    </location>
</feature>
<comment type="subcellular location">
    <subcellularLocation>
        <location evidence="1">Membrane</location>
        <topology evidence="1">Multi-pass membrane protein</topology>
    </subcellularLocation>
</comment>
<sequence length="528" mass="57631">MSAQNITASLWWDTFIRPWIFVPLSIIFMLYCIVGMDSLIGLGTVDFPSSVACLLILFFLLLMCDWLLPPKHMETFLSVLKVPTEFALRTMNLYFTPSFVLLPTSTLISGEQIGALAGVFIVGYVVQYAVTGYSCVAVQCISRRLRGETTLPTGSDTVGNPEKTGTSMQQPSVTTSPTQNSANSGPSGQTQENDQEYAKEDQNPSQISDPMRESATPSELEQVLATAAEDYNSTGKKRRWRPWLLKNIDRLTWFSLFLIIGLPVYYATGYTMPIFLCINVLCFQGANAVPPKIKRIAHPVLVCALFSIMLIWGLSVSRSLTLYRGLNLYKTGTSYMNYLRGVSGLPRPGAGDILASLLDASIVSLAMPMYQYRQELRHYFASIFLPVLFLTIPSLFGYPPLCFSLGISATISLAVAPRSVTLALAQLSTENLGGNTSAISVIAVVSGISGPIFGPTILRMLRIPEKDFVTWGVVLGANSSAIATAMLLERDRRAAALSSLSLSLFGILFVVLTVIPPLATYVRSLVGL</sequence>
<feature type="region of interest" description="Disordered" evidence="5">
    <location>
        <begin position="149"/>
        <end position="219"/>
    </location>
</feature>
<dbReference type="Pfam" id="PF04172">
    <property type="entry name" value="LrgB"/>
    <property type="match status" value="1"/>
</dbReference>
<feature type="transmembrane region" description="Helical" evidence="6">
    <location>
        <begin position="379"/>
        <end position="398"/>
    </location>
</feature>
<dbReference type="PANTHER" id="PTHR30249">
    <property type="entry name" value="PUTATIVE SEROTONIN TRANSPORTER"/>
    <property type="match status" value="1"/>
</dbReference>
<feature type="transmembrane region" description="Helical" evidence="6">
    <location>
        <begin position="500"/>
        <end position="522"/>
    </location>
</feature>
<dbReference type="Proteomes" id="UP001265746">
    <property type="component" value="Unassembled WGS sequence"/>
</dbReference>
<comment type="caution">
    <text evidence="7">The sequence shown here is derived from an EMBL/GenBank/DDBJ whole genome shotgun (WGS) entry which is preliminary data.</text>
</comment>
<evidence type="ECO:0000256" key="3">
    <source>
        <dbReference type="ARBA" id="ARBA00022989"/>
    </source>
</evidence>
<feature type="transmembrane region" description="Helical" evidence="6">
    <location>
        <begin position="469"/>
        <end position="488"/>
    </location>
</feature>
<reference evidence="7" key="1">
    <citation type="submission" date="2023-06" db="EMBL/GenBank/DDBJ databases">
        <authorList>
            <person name="Noh H."/>
        </authorList>
    </citation>
    <scope>NUCLEOTIDE SEQUENCE</scope>
    <source>
        <strain evidence="7">DUCC20226</strain>
    </source>
</reference>
<organism evidence="7 8">
    <name type="scientific">Phomopsis amygdali</name>
    <name type="common">Fusicoccum amygdali</name>
    <dbReference type="NCBI Taxonomy" id="1214568"/>
    <lineage>
        <taxon>Eukaryota</taxon>
        <taxon>Fungi</taxon>
        <taxon>Dikarya</taxon>
        <taxon>Ascomycota</taxon>
        <taxon>Pezizomycotina</taxon>
        <taxon>Sordariomycetes</taxon>
        <taxon>Sordariomycetidae</taxon>
        <taxon>Diaporthales</taxon>
        <taxon>Diaporthaceae</taxon>
        <taxon>Diaporthe</taxon>
    </lineage>
</organism>
<evidence type="ECO:0000256" key="1">
    <source>
        <dbReference type="ARBA" id="ARBA00004141"/>
    </source>
</evidence>
<evidence type="ECO:0000256" key="2">
    <source>
        <dbReference type="ARBA" id="ARBA00022692"/>
    </source>
</evidence>
<evidence type="ECO:0000313" key="8">
    <source>
        <dbReference type="Proteomes" id="UP001265746"/>
    </source>
</evidence>
<protein>
    <submittedName>
        <fullName evidence="7">Uncharacterized protein</fullName>
    </submittedName>
</protein>
<dbReference type="AlphaFoldDB" id="A0AAD9S426"/>
<keyword evidence="8" id="KW-1185">Reference proteome</keyword>
<keyword evidence="3 6" id="KW-1133">Transmembrane helix</keyword>
<feature type="transmembrane region" description="Helical" evidence="6">
    <location>
        <begin position="404"/>
        <end position="425"/>
    </location>
</feature>
<feature type="transmembrane region" description="Helical" evidence="6">
    <location>
        <begin position="47"/>
        <end position="68"/>
    </location>
</feature>
<feature type="transmembrane region" description="Helical" evidence="6">
    <location>
        <begin position="437"/>
        <end position="457"/>
    </location>
</feature>
<evidence type="ECO:0000256" key="4">
    <source>
        <dbReference type="ARBA" id="ARBA00023136"/>
    </source>
</evidence>
<feature type="transmembrane region" description="Helical" evidence="6">
    <location>
        <begin position="20"/>
        <end position="40"/>
    </location>
</feature>
<keyword evidence="4 6" id="KW-0472">Membrane</keyword>
<evidence type="ECO:0000313" key="7">
    <source>
        <dbReference type="EMBL" id="KAK2598715.1"/>
    </source>
</evidence>
<feature type="transmembrane region" description="Helical" evidence="6">
    <location>
        <begin position="296"/>
        <end position="314"/>
    </location>
</feature>